<feature type="non-terminal residue" evidence="10">
    <location>
        <position position="1"/>
    </location>
</feature>
<dbReference type="Pfam" id="PF00593">
    <property type="entry name" value="TonB_dep_Rec_b-barrel"/>
    <property type="match status" value="1"/>
</dbReference>
<evidence type="ECO:0000256" key="2">
    <source>
        <dbReference type="ARBA" id="ARBA00022448"/>
    </source>
</evidence>
<dbReference type="SUPFAM" id="SSF56935">
    <property type="entry name" value="Porins"/>
    <property type="match status" value="1"/>
</dbReference>
<dbReference type="Gene3D" id="2.40.170.20">
    <property type="entry name" value="TonB-dependent receptor, beta-barrel domain"/>
    <property type="match status" value="1"/>
</dbReference>
<keyword evidence="7" id="KW-0675">Receptor</keyword>
<gene>
    <name evidence="10" type="ORF">S01H1_40437</name>
</gene>
<reference evidence="10" key="1">
    <citation type="journal article" date="2014" name="Front. Microbiol.">
        <title>High frequency of phylogenetically diverse reductive dehalogenase-homologous genes in deep subseafloor sedimentary metagenomes.</title>
        <authorList>
            <person name="Kawai M."/>
            <person name="Futagami T."/>
            <person name="Toyoda A."/>
            <person name="Takaki Y."/>
            <person name="Nishi S."/>
            <person name="Hori S."/>
            <person name="Arai W."/>
            <person name="Tsubouchi T."/>
            <person name="Morono Y."/>
            <person name="Uchiyama I."/>
            <person name="Ito T."/>
            <person name="Fujiyama A."/>
            <person name="Inagaki F."/>
            <person name="Takami H."/>
        </authorList>
    </citation>
    <scope>NUCLEOTIDE SEQUENCE</scope>
    <source>
        <strain evidence="10">Expedition CK06-06</strain>
    </source>
</reference>
<evidence type="ECO:0000256" key="1">
    <source>
        <dbReference type="ARBA" id="ARBA00004571"/>
    </source>
</evidence>
<evidence type="ECO:0000256" key="5">
    <source>
        <dbReference type="ARBA" id="ARBA00023077"/>
    </source>
</evidence>
<evidence type="ECO:0000259" key="9">
    <source>
        <dbReference type="Pfam" id="PF00593"/>
    </source>
</evidence>
<feature type="non-terminal residue" evidence="10">
    <location>
        <position position="267"/>
    </location>
</feature>
<name>X0V0K5_9ZZZZ</name>
<dbReference type="PANTHER" id="PTHR30069:SF29">
    <property type="entry name" value="HEMOGLOBIN AND HEMOGLOBIN-HAPTOGLOBIN-BINDING PROTEIN 1-RELATED"/>
    <property type="match status" value="1"/>
</dbReference>
<dbReference type="GO" id="GO:0044718">
    <property type="term" value="P:siderophore transmembrane transport"/>
    <property type="evidence" value="ECO:0007669"/>
    <property type="project" value="TreeGrafter"/>
</dbReference>
<keyword evidence="6" id="KW-0472">Membrane</keyword>
<dbReference type="EMBL" id="BARS01025607">
    <property type="protein sequence ID" value="GAG06058.1"/>
    <property type="molecule type" value="Genomic_DNA"/>
</dbReference>
<dbReference type="InterPro" id="IPR036942">
    <property type="entry name" value="Beta-barrel_TonB_sf"/>
</dbReference>
<evidence type="ECO:0000256" key="8">
    <source>
        <dbReference type="ARBA" id="ARBA00023237"/>
    </source>
</evidence>
<keyword evidence="5" id="KW-0798">TonB box</keyword>
<dbReference type="InterPro" id="IPR000531">
    <property type="entry name" value="Beta-barrel_TonB"/>
</dbReference>
<protein>
    <recommendedName>
        <fullName evidence="9">TonB-dependent receptor-like beta-barrel domain-containing protein</fullName>
    </recommendedName>
</protein>
<keyword evidence="4" id="KW-0732">Signal</keyword>
<evidence type="ECO:0000313" key="10">
    <source>
        <dbReference type="EMBL" id="GAG06058.1"/>
    </source>
</evidence>
<evidence type="ECO:0000256" key="4">
    <source>
        <dbReference type="ARBA" id="ARBA00022729"/>
    </source>
</evidence>
<sequence length="267" mass="29840">GEPGTVLNFGVGSDSTWTQSITNGNTFENFKYQVTGSRVATQGYMQNTNGTDKDWDMGDGNVKLGWRVGDQSEIALSAGHQESTGTRESFQDSQVRDYQDILFTAGTLQMRVYRNDYNRILDWRLSGFEADYTQHTEAGSVTKTFDLDTHRLTVGAECQQETADVKEATGNVNDTLSSMAVFVQDEMSLRENMELTIGARYDKNYDFNSELSPRIGFVYKAGKDTDLYASVAKAFQAPSISDLKLPLTEFMGMSWEGSEDVNPETMW</sequence>
<keyword evidence="8" id="KW-0998">Cell outer membrane</keyword>
<keyword evidence="2" id="KW-0813">Transport</keyword>
<dbReference type="GO" id="GO:0009279">
    <property type="term" value="C:cell outer membrane"/>
    <property type="evidence" value="ECO:0007669"/>
    <property type="project" value="UniProtKB-SubCell"/>
</dbReference>
<accession>X0V0K5</accession>
<organism evidence="10">
    <name type="scientific">marine sediment metagenome</name>
    <dbReference type="NCBI Taxonomy" id="412755"/>
    <lineage>
        <taxon>unclassified sequences</taxon>
        <taxon>metagenomes</taxon>
        <taxon>ecological metagenomes</taxon>
    </lineage>
</organism>
<feature type="domain" description="TonB-dependent receptor-like beta-barrel" evidence="9">
    <location>
        <begin position="15"/>
        <end position="245"/>
    </location>
</feature>
<proteinExistence type="predicted"/>
<dbReference type="GO" id="GO:0015344">
    <property type="term" value="F:siderophore uptake transmembrane transporter activity"/>
    <property type="evidence" value="ECO:0007669"/>
    <property type="project" value="TreeGrafter"/>
</dbReference>
<keyword evidence="3" id="KW-0812">Transmembrane</keyword>
<evidence type="ECO:0000256" key="6">
    <source>
        <dbReference type="ARBA" id="ARBA00023136"/>
    </source>
</evidence>
<evidence type="ECO:0000256" key="3">
    <source>
        <dbReference type="ARBA" id="ARBA00022692"/>
    </source>
</evidence>
<dbReference type="AlphaFoldDB" id="X0V0K5"/>
<comment type="caution">
    <text evidence="10">The sequence shown here is derived from an EMBL/GenBank/DDBJ whole genome shotgun (WGS) entry which is preliminary data.</text>
</comment>
<dbReference type="PANTHER" id="PTHR30069">
    <property type="entry name" value="TONB-DEPENDENT OUTER MEMBRANE RECEPTOR"/>
    <property type="match status" value="1"/>
</dbReference>
<dbReference type="InterPro" id="IPR039426">
    <property type="entry name" value="TonB-dep_rcpt-like"/>
</dbReference>
<comment type="subcellular location">
    <subcellularLocation>
        <location evidence="1">Cell outer membrane</location>
        <topology evidence="1">Multi-pass membrane protein</topology>
    </subcellularLocation>
</comment>
<evidence type="ECO:0000256" key="7">
    <source>
        <dbReference type="ARBA" id="ARBA00023170"/>
    </source>
</evidence>